<evidence type="ECO:0000256" key="5">
    <source>
        <dbReference type="ARBA" id="ARBA00022679"/>
    </source>
</evidence>
<evidence type="ECO:0000313" key="13">
    <source>
        <dbReference type="EMBL" id="MEN3069996.1"/>
    </source>
</evidence>
<dbReference type="PANTHER" id="PTHR39321:SF3">
    <property type="entry name" value="PHOSPHOPANTETHEINE ADENYLYLTRANSFERASE"/>
    <property type="match status" value="1"/>
</dbReference>
<dbReference type="Gene3D" id="3.40.50.620">
    <property type="entry name" value="HUPs"/>
    <property type="match status" value="1"/>
</dbReference>
<dbReference type="NCBIfam" id="TIGR00482">
    <property type="entry name" value="nicotinate (nicotinamide) nucleotide adenylyltransferase"/>
    <property type="match status" value="1"/>
</dbReference>
<comment type="function">
    <text evidence="1 11">Catalyzes the reversible adenylation of nicotinate mononucleotide (NaMN) to nicotinic acid adenine dinucleotide (NaAD).</text>
</comment>
<evidence type="ECO:0000256" key="4">
    <source>
        <dbReference type="ARBA" id="ARBA00022642"/>
    </source>
</evidence>
<dbReference type="InterPro" id="IPR014729">
    <property type="entry name" value="Rossmann-like_a/b/a_fold"/>
</dbReference>
<dbReference type="Proteomes" id="UP001410394">
    <property type="component" value="Unassembled WGS sequence"/>
</dbReference>
<evidence type="ECO:0000313" key="14">
    <source>
        <dbReference type="Proteomes" id="UP001410394"/>
    </source>
</evidence>
<name>A0ABU9Z1Q8_9RHOO</name>
<keyword evidence="6 11" id="KW-0548">Nucleotidyltransferase</keyword>
<comment type="pathway">
    <text evidence="2 11">Cofactor biosynthesis; NAD(+) biosynthesis; deamido-NAD(+) from nicotinate D-ribonucleotide: step 1/1.</text>
</comment>
<dbReference type="NCBIfam" id="NF000839">
    <property type="entry name" value="PRK00071.1-1"/>
    <property type="match status" value="1"/>
</dbReference>
<evidence type="ECO:0000256" key="3">
    <source>
        <dbReference type="ARBA" id="ARBA00009014"/>
    </source>
</evidence>
<evidence type="ECO:0000256" key="1">
    <source>
        <dbReference type="ARBA" id="ARBA00002324"/>
    </source>
</evidence>
<keyword evidence="9 11" id="KW-0520">NAD</keyword>
<evidence type="ECO:0000259" key="12">
    <source>
        <dbReference type="Pfam" id="PF01467"/>
    </source>
</evidence>
<dbReference type="InterPro" id="IPR004821">
    <property type="entry name" value="Cyt_trans-like"/>
</dbReference>
<comment type="similarity">
    <text evidence="3 11">Belongs to the NadD family.</text>
</comment>
<dbReference type="CDD" id="cd02165">
    <property type="entry name" value="NMNAT"/>
    <property type="match status" value="1"/>
</dbReference>
<evidence type="ECO:0000256" key="2">
    <source>
        <dbReference type="ARBA" id="ARBA00005019"/>
    </source>
</evidence>
<feature type="domain" description="Cytidyltransferase-like" evidence="12">
    <location>
        <begin position="10"/>
        <end position="190"/>
    </location>
</feature>
<evidence type="ECO:0000256" key="10">
    <source>
        <dbReference type="ARBA" id="ARBA00048721"/>
    </source>
</evidence>
<dbReference type="GO" id="GO:0004515">
    <property type="term" value="F:nicotinate-nucleotide adenylyltransferase activity"/>
    <property type="evidence" value="ECO:0007669"/>
    <property type="project" value="UniProtKB-EC"/>
</dbReference>
<reference evidence="13 14" key="1">
    <citation type="journal article" date="2018" name="Int. J. Syst. Evol. Microbiol.">
        <title>Uliginosibacterium sediminicola sp. nov., isolated from freshwater sediment.</title>
        <authorList>
            <person name="Hwang W.M."/>
            <person name="Kim S.M."/>
            <person name="Kang K."/>
            <person name="Ahn T.Y."/>
        </authorList>
    </citation>
    <scope>NUCLEOTIDE SEQUENCE [LARGE SCALE GENOMIC DNA]</scope>
    <source>
        <strain evidence="13 14">M1-21</strain>
    </source>
</reference>
<dbReference type="PANTHER" id="PTHR39321">
    <property type="entry name" value="NICOTINATE-NUCLEOTIDE ADENYLYLTRANSFERASE-RELATED"/>
    <property type="match status" value="1"/>
</dbReference>
<keyword evidence="7 11" id="KW-0547">Nucleotide-binding</keyword>
<dbReference type="Pfam" id="PF01467">
    <property type="entry name" value="CTP_transf_like"/>
    <property type="match status" value="1"/>
</dbReference>
<evidence type="ECO:0000256" key="6">
    <source>
        <dbReference type="ARBA" id="ARBA00022695"/>
    </source>
</evidence>
<keyword evidence="4 11" id="KW-0662">Pyridine nucleotide biosynthesis</keyword>
<dbReference type="EMBL" id="JBDIVE010000010">
    <property type="protein sequence ID" value="MEN3069996.1"/>
    <property type="molecule type" value="Genomic_DNA"/>
</dbReference>
<evidence type="ECO:0000256" key="11">
    <source>
        <dbReference type="HAMAP-Rule" id="MF_00244"/>
    </source>
</evidence>
<protein>
    <recommendedName>
        <fullName evidence="11">Probable nicotinate-nucleotide adenylyltransferase</fullName>
        <ecNumber evidence="11">2.7.7.18</ecNumber>
    </recommendedName>
    <alternativeName>
        <fullName evidence="11">Deamido-NAD(+) diphosphorylase</fullName>
    </alternativeName>
    <alternativeName>
        <fullName evidence="11">Deamido-NAD(+) pyrophosphorylase</fullName>
    </alternativeName>
    <alternativeName>
        <fullName evidence="11">Nicotinate mononucleotide adenylyltransferase</fullName>
        <shortName evidence="11">NaMN adenylyltransferase</shortName>
    </alternativeName>
</protein>
<dbReference type="InterPro" id="IPR005248">
    <property type="entry name" value="NadD/NMNAT"/>
</dbReference>
<sequence>MPTEQAPLGILGGTFDPIHYAHLRLAQEAADALSLPRVRFIPAGQPAHRAAPQASGAHRLAMVQAALAGLPQFECDAAEVSSTAPSYTVPTLERLRGELGADRPLVLIMGADAFLGLASWHRWRELFALAHIALATRPGYVLAEQALPAELAAELAQRQCLPAALAQQAAGGIARFEMTALDISATAVREQIRTARSPRFLVPEPVLDYIEAHSLYR</sequence>
<evidence type="ECO:0000256" key="7">
    <source>
        <dbReference type="ARBA" id="ARBA00022741"/>
    </source>
</evidence>
<proteinExistence type="inferred from homology"/>
<evidence type="ECO:0000256" key="8">
    <source>
        <dbReference type="ARBA" id="ARBA00022840"/>
    </source>
</evidence>
<dbReference type="SUPFAM" id="SSF52374">
    <property type="entry name" value="Nucleotidylyl transferase"/>
    <property type="match status" value="1"/>
</dbReference>
<dbReference type="NCBIfam" id="TIGR00125">
    <property type="entry name" value="cyt_tran_rel"/>
    <property type="match status" value="1"/>
</dbReference>
<comment type="catalytic activity">
    <reaction evidence="10 11">
        <text>nicotinate beta-D-ribonucleotide + ATP + H(+) = deamido-NAD(+) + diphosphate</text>
        <dbReference type="Rhea" id="RHEA:22860"/>
        <dbReference type="ChEBI" id="CHEBI:15378"/>
        <dbReference type="ChEBI" id="CHEBI:30616"/>
        <dbReference type="ChEBI" id="CHEBI:33019"/>
        <dbReference type="ChEBI" id="CHEBI:57502"/>
        <dbReference type="ChEBI" id="CHEBI:58437"/>
        <dbReference type="EC" id="2.7.7.18"/>
    </reaction>
</comment>
<keyword evidence="14" id="KW-1185">Reference proteome</keyword>
<evidence type="ECO:0000256" key="9">
    <source>
        <dbReference type="ARBA" id="ARBA00023027"/>
    </source>
</evidence>
<accession>A0ABU9Z1Q8</accession>
<dbReference type="RefSeq" id="WP_345920772.1">
    <property type="nucleotide sequence ID" value="NZ_JBDIVE010000010.1"/>
</dbReference>
<organism evidence="13 14">
    <name type="scientific">Uliginosibacterium sediminicola</name>
    <dbReference type="NCBI Taxonomy" id="2024550"/>
    <lineage>
        <taxon>Bacteria</taxon>
        <taxon>Pseudomonadati</taxon>
        <taxon>Pseudomonadota</taxon>
        <taxon>Betaproteobacteria</taxon>
        <taxon>Rhodocyclales</taxon>
        <taxon>Zoogloeaceae</taxon>
        <taxon>Uliginosibacterium</taxon>
    </lineage>
</organism>
<dbReference type="HAMAP" id="MF_00244">
    <property type="entry name" value="NaMN_adenylyltr"/>
    <property type="match status" value="1"/>
</dbReference>
<gene>
    <name evidence="11 13" type="primary">nadD</name>
    <name evidence="13" type="ORF">ABDB84_16055</name>
</gene>
<keyword evidence="5 11" id="KW-0808">Transferase</keyword>
<dbReference type="EC" id="2.7.7.18" evidence="11"/>
<keyword evidence="8 11" id="KW-0067">ATP-binding</keyword>
<dbReference type="NCBIfam" id="NF000840">
    <property type="entry name" value="PRK00071.1-3"/>
    <property type="match status" value="1"/>
</dbReference>
<comment type="caution">
    <text evidence="13">The sequence shown here is derived from an EMBL/GenBank/DDBJ whole genome shotgun (WGS) entry which is preliminary data.</text>
</comment>